<dbReference type="GO" id="GO:0016853">
    <property type="term" value="F:isomerase activity"/>
    <property type="evidence" value="ECO:0007669"/>
    <property type="project" value="UniProtKB-ARBA"/>
</dbReference>
<evidence type="ECO:0000313" key="5">
    <source>
        <dbReference type="Proteomes" id="UP000049855"/>
    </source>
</evidence>
<sequence length="287" mass="31843">MKFVNFRRENQIHFGVKVEAGIIDVTEEAKKYSMQMPASIEQYINSGEIGSFALNELMEREVQIIPEGQVVYAPCVINPEKIICVGLNYVSHQDECDITIPQEPILFSKFNNALAAHNEKIVLPKSAVKFDYEAELVIVIGKKAINVSATDAINYVFGYTVGNDFSARDLQFRTGQWLLGKTCDKFAPIGPYLVSADEINPDNLEISCTVNGEIRQKANTGDMIFDCATIISYLSKYMTLQPGDIIFSGTPGGVILGYPEEKQKWLRSGDIVAVSIEKIGTLVNILK</sequence>
<reference evidence="5" key="1">
    <citation type="submission" date="2015-03" db="EMBL/GenBank/DDBJ databases">
        <authorList>
            <person name="Nijsse Bart"/>
        </authorList>
    </citation>
    <scope>NUCLEOTIDE SEQUENCE [LARGE SCALE GENOMIC DNA]</scope>
</reference>
<dbReference type="PANTHER" id="PTHR42796">
    <property type="entry name" value="FUMARYLACETOACETATE HYDROLASE DOMAIN-CONTAINING PROTEIN 2A-RELATED"/>
    <property type="match status" value="1"/>
</dbReference>
<dbReference type="InterPro" id="IPR036663">
    <property type="entry name" value="Fumarylacetoacetase_C_sf"/>
</dbReference>
<evidence type="ECO:0000256" key="1">
    <source>
        <dbReference type="ARBA" id="ARBA00010211"/>
    </source>
</evidence>
<dbReference type="GO" id="GO:0016787">
    <property type="term" value="F:hydrolase activity"/>
    <property type="evidence" value="ECO:0007669"/>
    <property type="project" value="UniProtKB-KW"/>
</dbReference>
<organism evidence="4 5">
    <name type="scientific">Sporomusa ovata</name>
    <dbReference type="NCBI Taxonomy" id="2378"/>
    <lineage>
        <taxon>Bacteria</taxon>
        <taxon>Bacillati</taxon>
        <taxon>Bacillota</taxon>
        <taxon>Negativicutes</taxon>
        <taxon>Selenomonadales</taxon>
        <taxon>Sporomusaceae</taxon>
        <taxon>Sporomusa</taxon>
    </lineage>
</organism>
<dbReference type="GO" id="GO:0046872">
    <property type="term" value="F:metal ion binding"/>
    <property type="evidence" value="ECO:0007669"/>
    <property type="project" value="UniProtKB-KW"/>
</dbReference>
<dbReference type="Pfam" id="PF01557">
    <property type="entry name" value="FAA_hydrolase"/>
    <property type="match status" value="1"/>
</dbReference>
<dbReference type="FunFam" id="3.90.850.10:FF:000002">
    <property type="entry name" value="2-hydroxyhepta-2,4-diene-1,7-dioate isomerase"/>
    <property type="match status" value="1"/>
</dbReference>
<feature type="domain" description="Fumarylacetoacetase-like C-terminal" evidence="3">
    <location>
        <begin position="81"/>
        <end position="284"/>
    </location>
</feature>
<dbReference type="InterPro" id="IPR051121">
    <property type="entry name" value="FAH"/>
</dbReference>
<keyword evidence="2" id="KW-0479">Metal-binding</keyword>
<keyword evidence="4" id="KW-0378">Hydrolase</keyword>
<dbReference type="Gene3D" id="3.90.850.10">
    <property type="entry name" value="Fumarylacetoacetase-like, C-terminal domain"/>
    <property type="match status" value="1"/>
</dbReference>
<accession>A0A0U1L0F7</accession>
<name>A0A0U1L0F7_9FIRM</name>
<dbReference type="AlphaFoldDB" id="A0A0U1L0F7"/>
<evidence type="ECO:0000256" key="2">
    <source>
        <dbReference type="ARBA" id="ARBA00022723"/>
    </source>
</evidence>
<dbReference type="GO" id="GO:0019752">
    <property type="term" value="P:carboxylic acid metabolic process"/>
    <property type="evidence" value="ECO:0007669"/>
    <property type="project" value="UniProtKB-ARBA"/>
</dbReference>
<evidence type="ECO:0000313" key="4">
    <source>
        <dbReference type="EMBL" id="CQR73142.1"/>
    </source>
</evidence>
<protein>
    <submittedName>
        <fullName evidence="4">Fumarylacetoacetate hydrolase family protein</fullName>
    </submittedName>
</protein>
<dbReference type="EMBL" id="CTRP01000012">
    <property type="protein sequence ID" value="CQR73142.1"/>
    <property type="molecule type" value="Genomic_DNA"/>
</dbReference>
<proteinExistence type="inferred from homology"/>
<dbReference type="SUPFAM" id="SSF56529">
    <property type="entry name" value="FAH"/>
    <property type="match status" value="1"/>
</dbReference>
<dbReference type="RefSeq" id="WP_021167951.1">
    <property type="nucleotide sequence ID" value="NZ_CTRP01000012.1"/>
</dbReference>
<dbReference type="Proteomes" id="UP000049855">
    <property type="component" value="Unassembled WGS sequence"/>
</dbReference>
<gene>
    <name evidence="4" type="ORF">SpAn4DRAFT_2374</name>
</gene>
<dbReference type="InterPro" id="IPR011234">
    <property type="entry name" value="Fumarylacetoacetase-like_C"/>
</dbReference>
<keyword evidence="5" id="KW-1185">Reference proteome</keyword>
<comment type="similarity">
    <text evidence="1">Belongs to the FAH family.</text>
</comment>
<dbReference type="PANTHER" id="PTHR42796:SF4">
    <property type="entry name" value="FUMARYLACETOACETATE HYDROLASE DOMAIN-CONTAINING PROTEIN 2A"/>
    <property type="match status" value="1"/>
</dbReference>
<evidence type="ECO:0000259" key="3">
    <source>
        <dbReference type="Pfam" id="PF01557"/>
    </source>
</evidence>